<sequence>MNRRQFLADLCLVLGGAGIAGLMWPSGAPGPSPTPAGSPAPPAAAERFDPATGRARLAELERLGFHPREAMFWEKTSDGRVRCLLCPKFCTLRPYERGNCRVRFGLENRLVTVVYGRPCSVAIDPIEKKPVFHYLPGSTSFSLATAGCLLSCRYCQNWQISQADPESLEAYDLAPAQVVETAAAQGCRTIAYTYTEPTIFYEYMFDTARLAKARGIGNVVVSCGYLNPEPLAHLAPFLDVMKVDLKGFTERFYRTVCGGTLAPVLATLQGLARTKVLIDIVTLVVPTLNDDEPTMTAMFTWIHQHLGPDVSLFLSRFYPTFQLRNLPPTPVATLERLRDLALATGLRYVYLGNVPGHPAESTYCPGCHKLLIGRVGYQLTERHISRGACAFCGHAIPGVWE</sequence>
<comment type="caution">
    <text evidence="9">The sequence shown here is derived from an EMBL/GenBank/DDBJ whole genome shotgun (WGS) entry which is preliminary data.</text>
</comment>
<evidence type="ECO:0000256" key="7">
    <source>
        <dbReference type="SAM" id="MobiDB-lite"/>
    </source>
</evidence>
<dbReference type="EMBL" id="QOQW01000001">
    <property type="protein sequence ID" value="RCK81727.1"/>
    <property type="molecule type" value="Genomic_DNA"/>
</dbReference>
<dbReference type="NCBIfam" id="TIGR04337">
    <property type="entry name" value="AmmeMemoSam_rS"/>
    <property type="match status" value="1"/>
</dbReference>
<dbReference type="AlphaFoldDB" id="A0A367ZV58"/>
<keyword evidence="9" id="KW-0456">Lyase</keyword>
<organism evidence="9 10">
    <name type="scientific">Candidatus Ozemobacter sibiricus</name>
    <dbReference type="NCBI Taxonomy" id="2268124"/>
    <lineage>
        <taxon>Bacteria</taxon>
        <taxon>Candidatus Ozemobacteria</taxon>
        <taxon>Candidatus Ozemobacterales</taxon>
        <taxon>Candidatus Ozemobacteraceae</taxon>
        <taxon>Candidatus Ozemobacter</taxon>
    </lineage>
</organism>
<evidence type="ECO:0000313" key="9">
    <source>
        <dbReference type="EMBL" id="RCK81727.1"/>
    </source>
</evidence>
<dbReference type="SUPFAM" id="SSF102114">
    <property type="entry name" value="Radical SAM enzymes"/>
    <property type="match status" value="1"/>
</dbReference>
<keyword evidence="3" id="KW-0949">S-adenosyl-L-methionine</keyword>
<dbReference type="GO" id="GO:0046872">
    <property type="term" value="F:metal ion binding"/>
    <property type="evidence" value="ECO:0007669"/>
    <property type="project" value="UniProtKB-KW"/>
</dbReference>
<keyword evidence="4" id="KW-0479">Metal-binding</keyword>
<evidence type="ECO:0000259" key="8">
    <source>
        <dbReference type="PROSITE" id="PS51918"/>
    </source>
</evidence>
<dbReference type="InterPro" id="IPR027596">
    <property type="entry name" value="AmmeMemoSam_rS"/>
</dbReference>
<dbReference type="GO" id="GO:0051539">
    <property type="term" value="F:4 iron, 4 sulfur cluster binding"/>
    <property type="evidence" value="ECO:0007669"/>
    <property type="project" value="UniProtKB-KW"/>
</dbReference>
<dbReference type="SFLD" id="SFLDS00029">
    <property type="entry name" value="Radical_SAM"/>
    <property type="match status" value="1"/>
</dbReference>
<dbReference type="PROSITE" id="PS51918">
    <property type="entry name" value="RADICAL_SAM"/>
    <property type="match status" value="1"/>
</dbReference>
<feature type="region of interest" description="Disordered" evidence="7">
    <location>
        <begin position="26"/>
        <end position="47"/>
    </location>
</feature>
<evidence type="ECO:0000256" key="5">
    <source>
        <dbReference type="ARBA" id="ARBA00023004"/>
    </source>
</evidence>
<dbReference type="InterPro" id="IPR007197">
    <property type="entry name" value="rSAM"/>
</dbReference>
<dbReference type="PANTHER" id="PTHR30352:SF5">
    <property type="entry name" value="PYRUVATE FORMATE-LYASE 1-ACTIVATING ENZYME"/>
    <property type="match status" value="1"/>
</dbReference>
<dbReference type="PANTHER" id="PTHR30352">
    <property type="entry name" value="PYRUVATE FORMATE-LYASE-ACTIVATING ENZYME"/>
    <property type="match status" value="1"/>
</dbReference>
<protein>
    <submittedName>
        <fullName evidence="9">Radical SAM, Pyruvate-formate lyase-activating enzyme like</fullName>
    </submittedName>
</protein>
<evidence type="ECO:0000256" key="3">
    <source>
        <dbReference type="ARBA" id="ARBA00022691"/>
    </source>
</evidence>
<dbReference type="CDD" id="cd01335">
    <property type="entry name" value="Radical_SAM"/>
    <property type="match status" value="1"/>
</dbReference>
<dbReference type="InterPro" id="IPR013785">
    <property type="entry name" value="Aldolase_TIM"/>
</dbReference>
<dbReference type="SFLD" id="SFLDG01101">
    <property type="entry name" value="Uncharacterised_Radical_SAM_Su"/>
    <property type="match status" value="1"/>
</dbReference>
<name>A0A367ZV58_9BACT</name>
<dbReference type="Pfam" id="PF04055">
    <property type="entry name" value="Radical_SAM"/>
    <property type="match status" value="1"/>
</dbReference>
<feature type="compositionally biased region" description="Pro residues" evidence="7">
    <location>
        <begin position="28"/>
        <end position="42"/>
    </location>
</feature>
<keyword evidence="2" id="KW-0004">4Fe-4S</keyword>
<reference evidence="9 10" key="1">
    <citation type="submission" date="2018-05" db="EMBL/GenBank/DDBJ databases">
        <title>A metagenomic window into the 2 km-deep terrestrial subsurface aquifer revealed taxonomically and functionally diverse microbial community comprising novel uncultured bacterial lineages.</title>
        <authorList>
            <person name="Kadnikov V.V."/>
            <person name="Mardanov A.V."/>
            <person name="Beletsky A.V."/>
            <person name="Banks D."/>
            <person name="Pimenov N.V."/>
            <person name="Frank Y.A."/>
            <person name="Karnachuk O.V."/>
            <person name="Ravin N.V."/>
        </authorList>
    </citation>
    <scope>NUCLEOTIDE SEQUENCE [LARGE SCALE GENOMIC DNA]</scope>
    <source>
        <strain evidence="9">BY5</strain>
    </source>
</reference>
<evidence type="ECO:0000313" key="10">
    <source>
        <dbReference type="Proteomes" id="UP000252355"/>
    </source>
</evidence>
<evidence type="ECO:0000256" key="1">
    <source>
        <dbReference type="ARBA" id="ARBA00001966"/>
    </source>
</evidence>
<evidence type="ECO:0000256" key="4">
    <source>
        <dbReference type="ARBA" id="ARBA00022723"/>
    </source>
</evidence>
<keyword evidence="5" id="KW-0408">Iron</keyword>
<proteinExistence type="predicted"/>
<dbReference type="InterPro" id="IPR019546">
    <property type="entry name" value="TAT_signal_bac_arc"/>
</dbReference>
<keyword evidence="9" id="KW-0670">Pyruvate</keyword>
<evidence type="ECO:0000256" key="2">
    <source>
        <dbReference type="ARBA" id="ARBA00022485"/>
    </source>
</evidence>
<comment type="cofactor">
    <cofactor evidence="1">
        <name>[4Fe-4S] cluster</name>
        <dbReference type="ChEBI" id="CHEBI:49883"/>
    </cofactor>
</comment>
<dbReference type="GO" id="GO:0016829">
    <property type="term" value="F:lyase activity"/>
    <property type="evidence" value="ECO:0007669"/>
    <property type="project" value="UniProtKB-KW"/>
</dbReference>
<feature type="domain" description="Radical SAM core" evidence="8">
    <location>
        <begin position="133"/>
        <end position="347"/>
    </location>
</feature>
<dbReference type="InterPro" id="IPR034457">
    <property type="entry name" value="Organic_radical-activating"/>
</dbReference>
<accession>A0A367ZV58</accession>
<evidence type="ECO:0000256" key="6">
    <source>
        <dbReference type="ARBA" id="ARBA00023014"/>
    </source>
</evidence>
<dbReference type="NCBIfam" id="TIGR01409">
    <property type="entry name" value="TAT_signal_seq"/>
    <property type="match status" value="1"/>
</dbReference>
<dbReference type="Proteomes" id="UP000252355">
    <property type="component" value="Unassembled WGS sequence"/>
</dbReference>
<gene>
    <name evidence="9" type="ORF">OZSIB_0861</name>
</gene>
<dbReference type="Gene3D" id="3.20.20.70">
    <property type="entry name" value="Aldolase class I"/>
    <property type="match status" value="1"/>
</dbReference>
<dbReference type="InterPro" id="IPR058240">
    <property type="entry name" value="rSAM_sf"/>
</dbReference>
<keyword evidence="6" id="KW-0411">Iron-sulfur</keyword>